<dbReference type="Pfam" id="PF01841">
    <property type="entry name" value="Transglut_core"/>
    <property type="match status" value="1"/>
</dbReference>
<feature type="binding site" evidence="9">
    <location>
        <position position="517"/>
    </location>
    <ligand>
        <name>Ca(2+)</name>
        <dbReference type="ChEBI" id="CHEBI:29108"/>
    </ligand>
</feature>
<dbReference type="EC" id="2.3.2.13" evidence="6"/>
<evidence type="ECO:0000256" key="6">
    <source>
        <dbReference type="ARBA" id="ARBA00024222"/>
    </source>
</evidence>
<evidence type="ECO:0000256" key="5">
    <source>
        <dbReference type="ARBA" id="ARBA00023315"/>
    </source>
</evidence>
<feature type="compositionally biased region" description="Pro residues" evidence="10">
    <location>
        <begin position="38"/>
        <end position="49"/>
    </location>
</feature>
<evidence type="ECO:0000256" key="4">
    <source>
        <dbReference type="ARBA" id="ARBA00022837"/>
    </source>
</evidence>
<dbReference type="Pfam" id="PF00927">
    <property type="entry name" value="Transglut_C"/>
    <property type="match status" value="2"/>
</dbReference>
<comment type="similarity">
    <text evidence="1">Belongs to the transglutaminase superfamily. Transglutaminase family.</text>
</comment>
<dbReference type="InterPro" id="IPR036985">
    <property type="entry name" value="Transglutaminase-like_sf"/>
</dbReference>
<dbReference type="GeneID" id="126336968"/>
<evidence type="ECO:0000313" key="12">
    <source>
        <dbReference type="EMBL" id="QVD39274.1"/>
    </source>
</evidence>
<name>A0A8E5JSS7_SCHGR</name>
<evidence type="ECO:0000256" key="1">
    <source>
        <dbReference type="ARBA" id="ARBA00005968"/>
    </source>
</evidence>
<dbReference type="InterPro" id="IPR023608">
    <property type="entry name" value="Transglutaminase_animal"/>
</dbReference>
<dbReference type="FunFam" id="2.60.40.10:FF:002167">
    <property type="entry name" value="Transglutaminase, isoform B"/>
    <property type="match status" value="1"/>
</dbReference>
<evidence type="ECO:0000256" key="9">
    <source>
        <dbReference type="PIRSR" id="PIRSR000459-2"/>
    </source>
</evidence>
<evidence type="ECO:0000256" key="7">
    <source>
        <dbReference type="ARBA" id="ARBA00051843"/>
    </source>
</evidence>
<sequence length="772" mass="85987">MGNCCSTFRAVFKPNEGSGGGIPLMPVRGGSTRRPDSLPKPPAAVVPPPPSLGDVPDAGVAPEVASVKEVDVLLAENGDAHRTRQYELMDREKEPRLVVRRGQPFAVSVTLSRPYNPDIDAISFVFTVEDAEKPSYGQGTLVAVPLLAKGAESGAAWNAVLDSSADDILRIQITPAADAIVGKWKMDIDTKLKNDGAVSYSYKDPFYILYNPWCRQDQVFLEGEELLQEYVLNDTGLIWRGSYNRLRPCVWKYAQFEKDILDCALYLVSKIGGVRPSECGDPVRVCRAISAAVNSPDDNGAVMGNWSNDYGGGTPPTKWIGSMKILQQFYKNKKPVKYGQCWVFAGVLTTVCRALGLPARTVTTYSAAHDTQNSLTVDYFVDDKGEIMEEMNSDSIWNFHVWSEVWMERPDLMPGDGAHYGGWQAVDSTPQELSDNMYRCGPAPVVAVKQGEVLRPYDSGYVFAEVNADKVFWRYSGPTQPLKLIRKDMLGIGQNISTKAVGRFQREDITNTYKYPEKSVEERAAMLKALRQSESLFSRYYLNEDFNDIHFNFELRDDIVIGSPFSVVVVMKNRSNQQDYTVTVLLRVDTVLYTGHVKDGVKKEKVERLIKAGAVEEVRIDVAYEDYYKHLVDQCAFNIACLATVHDTKYEYFAQDDFRVRKPDIKIKLEGEPVQGQEMSAVATLKNPLPIPVKKGQFLIEGPGIAKTQKIKLSQNIAPDEEASVNFKFTPKYDGRATIAAKFTSKELDDVDGFLNFMVEPKKEVNGTGNAA</sequence>
<feature type="binding site" evidence="9">
    <location>
        <position position="522"/>
    </location>
    <ligand>
        <name>Ca(2+)</name>
        <dbReference type="ChEBI" id="CHEBI:29108"/>
    </ligand>
</feature>
<keyword evidence="5" id="KW-0012">Acyltransferase</keyword>
<keyword evidence="2" id="KW-0808">Transferase</keyword>
<dbReference type="FunFam" id="3.90.260.10:FF:000001">
    <property type="entry name" value="Protein-glutamine gamma-glutamyltransferase 2"/>
    <property type="match status" value="1"/>
</dbReference>
<feature type="domain" description="Transglutaminase-like" evidence="11">
    <location>
        <begin position="333"/>
        <end position="430"/>
    </location>
</feature>
<dbReference type="InterPro" id="IPR036238">
    <property type="entry name" value="Transglutaminase_C_sf"/>
</dbReference>
<dbReference type="GO" id="GO:0003810">
    <property type="term" value="F:protein-glutamine gamma-glutamyltransferase activity"/>
    <property type="evidence" value="ECO:0007669"/>
    <property type="project" value="UniProtKB-EC"/>
</dbReference>
<feature type="active site" evidence="8">
    <location>
        <position position="427"/>
    </location>
</feature>
<dbReference type="InterPro" id="IPR014756">
    <property type="entry name" value="Ig_E-set"/>
</dbReference>
<dbReference type="InterPro" id="IPR038765">
    <property type="entry name" value="Papain-like_cys_pep_sf"/>
</dbReference>
<feature type="active site" evidence="8">
    <location>
        <position position="341"/>
    </location>
</feature>
<comment type="cofactor">
    <cofactor evidence="9">
        <name>Ca(2+)</name>
        <dbReference type="ChEBI" id="CHEBI:29108"/>
    </cofactor>
    <text evidence="9">Binds 1 Ca(2+) ion per subunit.</text>
</comment>
<dbReference type="SUPFAM" id="SSF49309">
    <property type="entry name" value="Transglutaminase, two C-terminal domains"/>
    <property type="match status" value="2"/>
</dbReference>
<proteinExistence type="evidence at transcript level"/>
<dbReference type="SUPFAM" id="SSF54001">
    <property type="entry name" value="Cysteine proteinases"/>
    <property type="match status" value="1"/>
</dbReference>
<dbReference type="InterPro" id="IPR013783">
    <property type="entry name" value="Ig-like_fold"/>
</dbReference>
<dbReference type="InterPro" id="IPR013808">
    <property type="entry name" value="Transglutaminase_AS"/>
</dbReference>
<keyword evidence="4 9" id="KW-0106">Calcium</keyword>
<feature type="active site" evidence="8">
    <location>
        <position position="400"/>
    </location>
</feature>
<dbReference type="InterPro" id="IPR002931">
    <property type="entry name" value="Transglutaminase-like"/>
</dbReference>
<dbReference type="SUPFAM" id="SSF81296">
    <property type="entry name" value="E set domains"/>
    <property type="match status" value="1"/>
</dbReference>
<evidence type="ECO:0000259" key="11">
    <source>
        <dbReference type="SMART" id="SM00460"/>
    </source>
</evidence>
<feature type="region of interest" description="Disordered" evidence="10">
    <location>
        <begin position="19"/>
        <end position="49"/>
    </location>
</feature>
<dbReference type="EMBL" id="MW962508">
    <property type="protein sequence ID" value="QVD39274.1"/>
    <property type="molecule type" value="mRNA"/>
</dbReference>
<dbReference type="AlphaFoldDB" id="A0A8E5JSS7"/>
<dbReference type="FunFam" id="2.60.40.10:FF:000171">
    <property type="entry name" value="protein-glutamine gamma-glutamyltransferase 6"/>
    <property type="match status" value="1"/>
</dbReference>
<dbReference type="InterPro" id="IPR001102">
    <property type="entry name" value="Transglutaminase_N"/>
</dbReference>
<evidence type="ECO:0000256" key="2">
    <source>
        <dbReference type="ARBA" id="ARBA00022679"/>
    </source>
</evidence>
<feature type="binding site" evidence="9">
    <location>
        <position position="467"/>
    </location>
    <ligand>
        <name>Ca(2+)</name>
        <dbReference type="ChEBI" id="CHEBI:29108"/>
    </ligand>
</feature>
<dbReference type="InterPro" id="IPR050779">
    <property type="entry name" value="Transglutaminase"/>
</dbReference>
<keyword evidence="3 9" id="KW-0479">Metal-binding</keyword>
<dbReference type="InterPro" id="IPR008958">
    <property type="entry name" value="Transglutaminase_C"/>
</dbReference>
<evidence type="ECO:0000256" key="10">
    <source>
        <dbReference type="SAM" id="MobiDB-lite"/>
    </source>
</evidence>
<dbReference type="PROSITE" id="PS00547">
    <property type="entry name" value="TRANSGLUTAMINASES"/>
    <property type="match status" value="1"/>
</dbReference>
<evidence type="ECO:0000256" key="8">
    <source>
        <dbReference type="PIRSR" id="PIRSR000459-1"/>
    </source>
</evidence>
<dbReference type="PANTHER" id="PTHR11590:SF69">
    <property type="entry name" value="RE08173P"/>
    <property type="match status" value="1"/>
</dbReference>
<dbReference type="OrthoDB" id="437511at2759"/>
<dbReference type="Pfam" id="PF00868">
    <property type="entry name" value="Transglut_N"/>
    <property type="match status" value="1"/>
</dbReference>
<dbReference type="KEGG" id="sgre:126336968"/>
<feature type="binding site" evidence="9">
    <location>
        <position position="469"/>
    </location>
    <ligand>
        <name>Ca(2+)</name>
        <dbReference type="ChEBI" id="CHEBI:29108"/>
    </ligand>
</feature>
<dbReference type="GO" id="GO:0046872">
    <property type="term" value="F:metal ion binding"/>
    <property type="evidence" value="ECO:0007669"/>
    <property type="project" value="UniProtKB-KW"/>
</dbReference>
<comment type="catalytic activity">
    <reaction evidence="7">
        <text>L-glutaminyl-[protein] + L-lysyl-[protein] = [protein]-L-lysyl-N(6)-5-L-glutamyl-[protein] + NH4(+)</text>
        <dbReference type="Rhea" id="RHEA:54816"/>
        <dbReference type="Rhea" id="RHEA-COMP:9752"/>
        <dbReference type="Rhea" id="RHEA-COMP:10207"/>
        <dbReference type="Rhea" id="RHEA-COMP:14005"/>
        <dbReference type="ChEBI" id="CHEBI:28938"/>
        <dbReference type="ChEBI" id="CHEBI:29969"/>
        <dbReference type="ChEBI" id="CHEBI:30011"/>
        <dbReference type="ChEBI" id="CHEBI:138370"/>
        <dbReference type="EC" id="2.3.2.13"/>
    </reaction>
</comment>
<dbReference type="PIRSF" id="PIRSF000459">
    <property type="entry name" value="TGM_EBP42"/>
    <property type="match status" value="1"/>
</dbReference>
<dbReference type="Gene3D" id="2.60.40.10">
    <property type="entry name" value="Immunoglobulins"/>
    <property type="match status" value="3"/>
</dbReference>
<accession>A0A8E5JSS7</accession>
<evidence type="ECO:0000256" key="3">
    <source>
        <dbReference type="ARBA" id="ARBA00022723"/>
    </source>
</evidence>
<dbReference type="SMART" id="SM00460">
    <property type="entry name" value="TGc"/>
    <property type="match status" value="1"/>
</dbReference>
<reference evidence="12" key="1">
    <citation type="journal article" date="2021" name="J. Neurophysiol.">
        <title>Gene transcription changes in a locust model of noise-induced deafness.</title>
        <authorList>
            <person name="French A.S."/>
            <person name="Warren B."/>
        </authorList>
    </citation>
    <scope>NUCLEOTIDE SEQUENCE</scope>
</reference>
<dbReference type="Gene3D" id="3.90.260.10">
    <property type="entry name" value="Transglutaminase-like"/>
    <property type="match status" value="1"/>
</dbReference>
<dbReference type="PANTHER" id="PTHR11590">
    <property type="entry name" value="PROTEIN-GLUTAMINE GAMMA-GLUTAMYLTRANSFERASE"/>
    <property type="match status" value="1"/>
</dbReference>
<dbReference type="RefSeq" id="XP_049857136.1">
    <property type="nucleotide sequence ID" value="XM_050001179.1"/>
</dbReference>
<organism evidence="12">
    <name type="scientific">Schistocerca gregaria</name>
    <name type="common">Desert locust</name>
    <name type="synonym">Gryllus gregarius</name>
    <dbReference type="NCBI Taxonomy" id="7010"/>
    <lineage>
        <taxon>Eukaryota</taxon>
        <taxon>Metazoa</taxon>
        <taxon>Ecdysozoa</taxon>
        <taxon>Arthropoda</taxon>
        <taxon>Hexapoda</taxon>
        <taxon>Insecta</taxon>
        <taxon>Pterygota</taxon>
        <taxon>Neoptera</taxon>
        <taxon>Polyneoptera</taxon>
        <taxon>Orthoptera</taxon>
        <taxon>Caelifera</taxon>
        <taxon>Acrididea</taxon>
        <taxon>Acridomorpha</taxon>
        <taxon>Acridoidea</taxon>
        <taxon>Acrididae</taxon>
        <taxon>Cyrtacanthacridinae</taxon>
        <taxon>Schistocerca</taxon>
    </lineage>
</organism>
<dbReference type="FunFam" id="2.60.40.10:FF:000090">
    <property type="entry name" value="Protein-glutamine gamma-glutamyltransferase 2"/>
    <property type="match status" value="1"/>
</dbReference>
<protein>
    <recommendedName>
        <fullName evidence="6">protein-glutamine gamma-glutamyltransferase</fullName>
        <ecNumber evidence="6">2.3.2.13</ecNumber>
    </recommendedName>
</protein>